<reference evidence="2 3" key="1">
    <citation type="submission" date="2016-07" db="EMBL/GenBank/DDBJ databases">
        <title>Draft genome of the white-rot fungus Obba rivulosa 3A-2.</title>
        <authorList>
            <consortium name="DOE Joint Genome Institute"/>
            <person name="Miettinen O."/>
            <person name="Riley R."/>
            <person name="Acob R."/>
            <person name="Barry K."/>
            <person name="Cullen D."/>
            <person name="De Vries R."/>
            <person name="Hainaut M."/>
            <person name="Hatakka A."/>
            <person name="Henrissat B."/>
            <person name="Hilden K."/>
            <person name="Kuo R."/>
            <person name="Labutti K."/>
            <person name="Lipzen A."/>
            <person name="Makela M.R."/>
            <person name="Sandor L."/>
            <person name="Spatafora J.W."/>
            <person name="Grigoriev I.V."/>
            <person name="Hibbett D.S."/>
        </authorList>
    </citation>
    <scope>NUCLEOTIDE SEQUENCE [LARGE SCALE GENOMIC DNA]</scope>
    <source>
        <strain evidence="2 3">3A-2</strain>
    </source>
</reference>
<dbReference type="AlphaFoldDB" id="A0A8E2DVY0"/>
<evidence type="ECO:0000313" key="3">
    <source>
        <dbReference type="Proteomes" id="UP000250043"/>
    </source>
</evidence>
<dbReference type="Proteomes" id="UP000250043">
    <property type="component" value="Unassembled WGS sequence"/>
</dbReference>
<feature type="region of interest" description="Disordered" evidence="1">
    <location>
        <begin position="54"/>
        <end position="77"/>
    </location>
</feature>
<evidence type="ECO:0000313" key="2">
    <source>
        <dbReference type="EMBL" id="OCH96569.1"/>
    </source>
</evidence>
<evidence type="ECO:0000256" key="1">
    <source>
        <dbReference type="SAM" id="MobiDB-lite"/>
    </source>
</evidence>
<gene>
    <name evidence="2" type="ORF">OBBRIDRAFT_787127</name>
</gene>
<sequence length="103" mass="10570">MATMTLSAGPSALNPAGARPYVSSPLAANGCVRPAHARKSSCAPSFPVSRPLRPFPSIANTTSGLPQRAGSAGKKPVKIIEPPAGFKGAFTLNLTQAELSRQD</sequence>
<proteinExistence type="predicted"/>
<dbReference type="EMBL" id="KV722330">
    <property type="protein sequence ID" value="OCH96569.1"/>
    <property type="molecule type" value="Genomic_DNA"/>
</dbReference>
<protein>
    <submittedName>
        <fullName evidence="2">Uncharacterized protein</fullName>
    </submittedName>
</protein>
<keyword evidence="3" id="KW-1185">Reference proteome</keyword>
<accession>A0A8E2DVY0</accession>
<name>A0A8E2DVY0_9APHY</name>
<organism evidence="2 3">
    <name type="scientific">Obba rivulosa</name>
    <dbReference type="NCBI Taxonomy" id="1052685"/>
    <lineage>
        <taxon>Eukaryota</taxon>
        <taxon>Fungi</taxon>
        <taxon>Dikarya</taxon>
        <taxon>Basidiomycota</taxon>
        <taxon>Agaricomycotina</taxon>
        <taxon>Agaricomycetes</taxon>
        <taxon>Polyporales</taxon>
        <taxon>Gelatoporiaceae</taxon>
        <taxon>Obba</taxon>
    </lineage>
</organism>
<dbReference type="OrthoDB" id="3255301at2759"/>